<dbReference type="PANTHER" id="PTHR13243:SF1">
    <property type="entry name" value="NUCLEOLAR PROTEIN 16"/>
    <property type="match status" value="1"/>
</dbReference>
<evidence type="ECO:0000313" key="5">
    <source>
        <dbReference type="EMBL" id="KAK2115000.1"/>
    </source>
</evidence>
<evidence type="ECO:0000313" key="6">
    <source>
        <dbReference type="Proteomes" id="UP001266305"/>
    </source>
</evidence>
<protein>
    <recommendedName>
        <fullName evidence="3">Nucleolar protein 16</fullName>
    </recommendedName>
</protein>
<comment type="similarity">
    <text evidence="2">Belongs to the NOP16 family.</text>
</comment>
<dbReference type="EMBL" id="JASSZA010000003">
    <property type="protein sequence ID" value="KAK2115000.1"/>
    <property type="molecule type" value="Genomic_DNA"/>
</dbReference>
<comment type="caution">
    <text evidence="5">The sequence shown here is derived from an EMBL/GenBank/DDBJ whole genome shotgun (WGS) entry which is preliminary data.</text>
</comment>
<dbReference type="PANTHER" id="PTHR13243">
    <property type="entry name" value="HSPC111 PROTEIN-RELATED"/>
    <property type="match status" value="1"/>
</dbReference>
<comment type="subcellular location">
    <subcellularLocation>
        <location evidence="1">Nucleus</location>
        <location evidence="1">Nucleolus</location>
    </subcellularLocation>
</comment>
<gene>
    <name evidence="5" type="ORF">P7K49_005625</name>
</gene>
<organism evidence="5 6">
    <name type="scientific">Saguinus oedipus</name>
    <name type="common">Cotton-top tamarin</name>
    <name type="synonym">Oedipomidas oedipus</name>
    <dbReference type="NCBI Taxonomy" id="9490"/>
    <lineage>
        <taxon>Eukaryota</taxon>
        <taxon>Metazoa</taxon>
        <taxon>Chordata</taxon>
        <taxon>Craniata</taxon>
        <taxon>Vertebrata</taxon>
        <taxon>Euteleostomi</taxon>
        <taxon>Mammalia</taxon>
        <taxon>Eutheria</taxon>
        <taxon>Euarchontoglires</taxon>
        <taxon>Primates</taxon>
        <taxon>Haplorrhini</taxon>
        <taxon>Platyrrhini</taxon>
        <taxon>Cebidae</taxon>
        <taxon>Callitrichinae</taxon>
        <taxon>Saguinus</taxon>
    </lineage>
</organism>
<proteinExistence type="inferred from homology"/>
<evidence type="ECO:0000256" key="4">
    <source>
        <dbReference type="ARBA" id="ARBA00023242"/>
    </source>
</evidence>
<evidence type="ECO:0000256" key="3">
    <source>
        <dbReference type="ARBA" id="ARBA00015522"/>
    </source>
</evidence>
<reference evidence="5 6" key="1">
    <citation type="submission" date="2023-05" db="EMBL/GenBank/DDBJ databases">
        <title>B98-5 Cell Line De Novo Hybrid Assembly: An Optical Mapping Approach.</title>
        <authorList>
            <person name="Kananen K."/>
            <person name="Auerbach J.A."/>
            <person name="Kautto E."/>
            <person name="Blachly J.S."/>
        </authorList>
    </citation>
    <scope>NUCLEOTIDE SEQUENCE [LARGE SCALE GENOMIC DNA]</scope>
    <source>
        <strain evidence="5">B95-8</strain>
        <tissue evidence="5">Cell line</tissue>
    </source>
</reference>
<keyword evidence="6" id="KW-1185">Reference proteome</keyword>
<accession>A0ABQ9W0P3</accession>
<name>A0ABQ9W0P3_SAGOE</name>
<evidence type="ECO:0000256" key="2">
    <source>
        <dbReference type="ARBA" id="ARBA00008479"/>
    </source>
</evidence>
<evidence type="ECO:0000256" key="1">
    <source>
        <dbReference type="ARBA" id="ARBA00004604"/>
    </source>
</evidence>
<sequence>MPKAKGKTRRQKFGYNVNRKRLKRNARRKAAPRIECSHIKERKYSVSGPHRLRTYMVENHVEDYKAMAHDEKNCYQDTPKRIRNKINVYRRVYPAEWQDFLDSLQKSKMEFEWLVYIIPAPG</sequence>
<dbReference type="Proteomes" id="UP001266305">
    <property type="component" value="Unassembled WGS sequence"/>
</dbReference>
<dbReference type="InterPro" id="IPR019002">
    <property type="entry name" value="Ribosome_biogenesis_Nop16"/>
</dbReference>
<dbReference type="Pfam" id="PF09420">
    <property type="entry name" value="Nop16"/>
    <property type="match status" value="1"/>
</dbReference>
<keyword evidence="4" id="KW-0539">Nucleus</keyword>